<dbReference type="RefSeq" id="WP_005987835.1">
    <property type="nucleotide sequence ID" value="NZ_AOSV01000029.1"/>
</dbReference>
<gene>
    <name evidence="2" type="ORF">PCS_02584</name>
</gene>
<organism evidence="2 3">
    <name type="scientific">Desulfocurvibacter africanus PCS</name>
    <dbReference type="NCBI Taxonomy" id="1262666"/>
    <lineage>
        <taxon>Bacteria</taxon>
        <taxon>Pseudomonadati</taxon>
        <taxon>Thermodesulfobacteriota</taxon>
        <taxon>Desulfovibrionia</taxon>
        <taxon>Desulfovibrionales</taxon>
        <taxon>Desulfovibrionaceae</taxon>
        <taxon>Desulfocurvibacter</taxon>
    </lineage>
</organism>
<dbReference type="PATRIC" id="fig|1262666.3.peg.2624"/>
<keyword evidence="1" id="KW-0812">Transmembrane</keyword>
<dbReference type="AlphaFoldDB" id="M5PQG3"/>
<keyword evidence="1" id="KW-1133">Transmembrane helix</keyword>
<accession>M5PQG3</accession>
<dbReference type="EMBL" id="AOSV01000029">
    <property type="protein sequence ID" value="EMG36572.1"/>
    <property type="molecule type" value="Genomic_DNA"/>
</dbReference>
<feature type="transmembrane region" description="Helical" evidence="1">
    <location>
        <begin position="6"/>
        <end position="22"/>
    </location>
</feature>
<evidence type="ECO:0000313" key="3">
    <source>
        <dbReference type="Proteomes" id="UP000011922"/>
    </source>
</evidence>
<evidence type="ECO:0000313" key="2">
    <source>
        <dbReference type="EMBL" id="EMG36572.1"/>
    </source>
</evidence>
<dbReference type="Proteomes" id="UP000011922">
    <property type="component" value="Unassembled WGS sequence"/>
</dbReference>
<sequence>MIYLHLLGWALGVLALFGLFIGPRCPSVIPLWEQDLAHGLVKFLIPGEEILYWTRLQAVECNL</sequence>
<protein>
    <submittedName>
        <fullName evidence="2">Uncharacterized protein</fullName>
    </submittedName>
</protein>
<evidence type="ECO:0000256" key="1">
    <source>
        <dbReference type="SAM" id="Phobius"/>
    </source>
</evidence>
<comment type="caution">
    <text evidence="2">The sequence shown here is derived from an EMBL/GenBank/DDBJ whole genome shotgun (WGS) entry which is preliminary data.</text>
</comment>
<name>M5PQG3_DESAF</name>
<reference evidence="2 3" key="1">
    <citation type="journal article" date="2013" name="Genome Announc.">
        <title>Draft Genome Sequence for Desulfovibrio africanus Strain PCS.</title>
        <authorList>
            <person name="Brown S.D."/>
            <person name="Utturkar S.M."/>
            <person name="Arkin A.P."/>
            <person name="Deutschbauer A.M."/>
            <person name="Elias D.A."/>
            <person name="Hazen T.C."/>
            <person name="Chakraborty R."/>
        </authorList>
    </citation>
    <scope>NUCLEOTIDE SEQUENCE [LARGE SCALE GENOMIC DNA]</scope>
    <source>
        <strain evidence="2 3">PCS</strain>
    </source>
</reference>
<proteinExistence type="predicted"/>
<keyword evidence="1" id="KW-0472">Membrane</keyword>